<evidence type="ECO:0000256" key="4">
    <source>
        <dbReference type="ARBA" id="ARBA00022723"/>
    </source>
</evidence>
<comment type="similarity">
    <text evidence="2">Belongs to the FPP/GGPP synthase family.</text>
</comment>
<evidence type="ECO:0000313" key="8">
    <source>
        <dbReference type="Proteomes" id="UP000012283"/>
    </source>
</evidence>
<proteinExistence type="inferred from homology"/>
<dbReference type="PATRIC" id="fig|1308866.3.peg.2581"/>
<keyword evidence="8" id="KW-1185">Reference proteome</keyword>
<dbReference type="eggNOG" id="COG0142">
    <property type="taxonomic scope" value="Bacteria"/>
</dbReference>
<dbReference type="GO" id="GO:0008299">
    <property type="term" value="P:isoprenoid biosynthetic process"/>
    <property type="evidence" value="ECO:0007669"/>
    <property type="project" value="UniProtKB-KW"/>
</dbReference>
<protein>
    <submittedName>
        <fullName evidence="7">Geranyltranstransferase</fullName>
    </submittedName>
</protein>
<dbReference type="EMBL" id="APML01000060">
    <property type="protein sequence ID" value="ENH96076.1"/>
    <property type="molecule type" value="Genomic_DNA"/>
</dbReference>
<organism evidence="7 8">
    <name type="scientific">Gracilibacillus halophilus YIM-C55.5</name>
    <dbReference type="NCBI Taxonomy" id="1308866"/>
    <lineage>
        <taxon>Bacteria</taxon>
        <taxon>Bacillati</taxon>
        <taxon>Bacillota</taxon>
        <taxon>Bacilli</taxon>
        <taxon>Bacillales</taxon>
        <taxon>Bacillaceae</taxon>
        <taxon>Gracilibacillus</taxon>
    </lineage>
</organism>
<sequence>MTDPCMINTSKSYMTAEMKAKQYFQALSERINHQHYTSCFMDYFNDWKRGHFSRTFSHFLKLKRPSAPRNDYHSYLRWLERTGKLDDYLDRSISYIYMRDLGQTLESNKTRVKIDQAVNQVKKYLIQTEHQNPFHMKEVYRWAQKEGIESTFFWLMAKLQWVSSVLPDEMDKENAQRKLIKLIAGVVMQELDGMDQSIPYQERSNRLARAIRIGYCYGLSYPFIDDLLDANVLSAQEKEQFASFIRTSVTTGEVPPLAEWNGNHYELMEAIHLELREAFAYMKDYQDASMVKDFFEQSYVFFHSQEIDRNKHLSNTEYTNEELYIPVMIKSSASRMIVRYFIDGADDPGRDERLFFYGIYNQLADDLADMADDMATGTVTPYTYYWKYHKSRPDLINPFELYWAVISYLIDEVYHKDKKSRDLLLNRAINGLKRLKDKLGQKQYNQIMRVFGLSDQRFQQTIQHMVQKANDVDFFDKLLRDHFLRTIRTEKEDKKAFESTIESVRQSINQMLSIDTNEHAMLWTDPITDAANYSLESDGKRIRPIMTWVMAIQAYQLDEDTIIPLLRSLEYMHTASLIYDDLPSQDNAPIRRGRQTLHEAYNPAIAELTGLFMTQRAVQEQASMSSFDADTILELITYSTQTTQKMCKGQAIDLESKNKRLTVEELRTMCFYKTGIGVEACLMMPAILAGVSQDEREALQTYAYHTGVAFQIKDDLLDVEGDQMAIGKPSGIDQTNQSATFVSILGIEGAKKEMWEHYCRAMESLQKIPHHISFLKQFASYMINRGG</sequence>
<evidence type="ECO:0000256" key="5">
    <source>
        <dbReference type="ARBA" id="ARBA00022842"/>
    </source>
</evidence>
<dbReference type="RefSeq" id="WP_003472588.1">
    <property type="nucleotide sequence ID" value="NZ_APML01000060.1"/>
</dbReference>
<dbReference type="SUPFAM" id="SSF48576">
    <property type="entry name" value="Terpenoid synthases"/>
    <property type="match status" value="2"/>
</dbReference>
<dbReference type="InterPro" id="IPR000092">
    <property type="entry name" value="Polyprenyl_synt"/>
</dbReference>
<dbReference type="PROSITE" id="PS00723">
    <property type="entry name" value="POLYPRENYL_SYNTHASE_1"/>
    <property type="match status" value="1"/>
</dbReference>
<comment type="cofactor">
    <cofactor evidence="1">
        <name>Mg(2+)</name>
        <dbReference type="ChEBI" id="CHEBI:18420"/>
    </cofactor>
</comment>
<comment type="caution">
    <text evidence="7">The sequence shown here is derived from an EMBL/GenBank/DDBJ whole genome shotgun (WGS) entry which is preliminary data.</text>
</comment>
<dbReference type="GO" id="GO:0004659">
    <property type="term" value="F:prenyltransferase activity"/>
    <property type="evidence" value="ECO:0007669"/>
    <property type="project" value="InterPro"/>
</dbReference>
<accession>N4WSF3</accession>
<dbReference type="InterPro" id="IPR008949">
    <property type="entry name" value="Isoprenoid_synthase_dom_sf"/>
</dbReference>
<dbReference type="CDD" id="cd00685">
    <property type="entry name" value="Trans_IPPS_HT"/>
    <property type="match status" value="1"/>
</dbReference>
<dbReference type="PANTHER" id="PTHR43281">
    <property type="entry name" value="FARNESYL DIPHOSPHATE SYNTHASE"/>
    <property type="match status" value="1"/>
</dbReference>
<dbReference type="PANTHER" id="PTHR43281:SF1">
    <property type="entry name" value="FARNESYL DIPHOSPHATE SYNTHASE"/>
    <property type="match status" value="1"/>
</dbReference>
<keyword evidence="3 7" id="KW-0808">Transferase</keyword>
<evidence type="ECO:0000256" key="1">
    <source>
        <dbReference type="ARBA" id="ARBA00001946"/>
    </source>
</evidence>
<evidence type="ECO:0000256" key="3">
    <source>
        <dbReference type="ARBA" id="ARBA00022679"/>
    </source>
</evidence>
<dbReference type="GO" id="GO:0046872">
    <property type="term" value="F:metal ion binding"/>
    <property type="evidence" value="ECO:0007669"/>
    <property type="project" value="UniProtKB-KW"/>
</dbReference>
<dbReference type="Proteomes" id="UP000012283">
    <property type="component" value="Unassembled WGS sequence"/>
</dbReference>
<dbReference type="InterPro" id="IPR033749">
    <property type="entry name" value="Polyprenyl_synt_CS"/>
</dbReference>
<reference evidence="7 8" key="1">
    <citation type="submission" date="2013-03" db="EMBL/GenBank/DDBJ databases">
        <title>Draft genome sequence of Gracibacillus halophilus YIM-C55.5, a moderately halophilic and thermophilic organism from the Xiaochaidamu salt lake.</title>
        <authorList>
            <person name="Sugumar T."/>
            <person name="Polireddy D.R."/>
            <person name="Antony A."/>
            <person name="Madhava Y.R."/>
            <person name="Sivakumar N."/>
        </authorList>
    </citation>
    <scope>NUCLEOTIDE SEQUENCE [LARGE SCALE GENOMIC DNA]</scope>
    <source>
        <strain evidence="7 8">YIM-C55.5</strain>
    </source>
</reference>
<dbReference type="Pfam" id="PF00348">
    <property type="entry name" value="polyprenyl_synt"/>
    <property type="match status" value="1"/>
</dbReference>
<keyword evidence="5" id="KW-0460">Magnesium</keyword>
<keyword evidence="4" id="KW-0479">Metal-binding</keyword>
<evidence type="ECO:0000256" key="2">
    <source>
        <dbReference type="ARBA" id="ARBA00006706"/>
    </source>
</evidence>
<evidence type="ECO:0000313" key="7">
    <source>
        <dbReference type="EMBL" id="ENH96076.1"/>
    </source>
</evidence>
<gene>
    <name evidence="7" type="ORF">J416_12764</name>
</gene>
<evidence type="ECO:0000256" key="6">
    <source>
        <dbReference type="ARBA" id="ARBA00023229"/>
    </source>
</evidence>
<name>N4WSF3_9BACI</name>
<dbReference type="OrthoDB" id="9805316at2"/>
<dbReference type="SFLD" id="SFLDS00005">
    <property type="entry name" value="Isoprenoid_Synthase_Type_I"/>
    <property type="match status" value="1"/>
</dbReference>
<keyword evidence="6" id="KW-0414">Isoprene biosynthesis</keyword>
<dbReference type="AlphaFoldDB" id="N4WSF3"/>
<dbReference type="Gene3D" id="1.10.600.10">
    <property type="entry name" value="Farnesyl Diphosphate Synthase"/>
    <property type="match status" value="1"/>
</dbReference>
<dbReference type="STRING" id="1308866.J416_12764"/>